<feature type="compositionally biased region" description="Basic and acidic residues" evidence="9">
    <location>
        <begin position="28"/>
        <end position="39"/>
    </location>
</feature>
<feature type="binding site" evidence="8">
    <location>
        <position position="277"/>
    </location>
    <ligand>
        <name>phosphoenolpyruvate</name>
        <dbReference type="ChEBI" id="CHEBI:58702"/>
    </ligand>
</feature>
<dbReference type="GO" id="GO:0046872">
    <property type="term" value="F:metal ion binding"/>
    <property type="evidence" value="ECO:0007669"/>
    <property type="project" value="UniProtKB-KW"/>
</dbReference>
<keyword evidence="7" id="KW-0464">Manganese</keyword>
<dbReference type="PANTHER" id="PTHR47917">
    <property type="match status" value="1"/>
</dbReference>
<evidence type="ECO:0000256" key="2">
    <source>
        <dbReference type="ARBA" id="ARBA00022723"/>
    </source>
</evidence>
<evidence type="ECO:0000256" key="3">
    <source>
        <dbReference type="ARBA" id="ARBA00022741"/>
    </source>
</evidence>
<dbReference type="InterPro" id="IPR029044">
    <property type="entry name" value="Nucleotide-diphossugar_trans"/>
</dbReference>
<keyword evidence="6 8" id="KW-0342">GTP-binding</keyword>
<dbReference type="UniPathway" id="UPA00071"/>
<keyword evidence="5" id="KW-0630">Potassium</keyword>
<protein>
    <recommendedName>
        <fullName evidence="8">Phosphoenolpyruvate guanylyltransferase</fullName>
        <shortName evidence="8">PEP guanylyltransferase</shortName>
        <ecNumber evidence="8">2.7.7.105</ecNumber>
    </recommendedName>
</protein>
<feature type="domain" description="Coenzyme F420:L-glutamate ligase-like" evidence="10">
    <location>
        <begin position="338"/>
        <end position="550"/>
    </location>
</feature>
<dbReference type="InterPro" id="IPR008225">
    <property type="entry name" value="F420-0_g-glutamyl_ligase"/>
</dbReference>
<dbReference type="Gene3D" id="3.30.1330.100">
    <property type="entry name" value="CofE-like"/>
    <property type="match status" value="1"/>
</dbReference>
<evidence type="ECO:0000256" key="6">
    <source>
        <dbReference type="ARBA" id="ARBA00023134"/>
    </source>
</evidence>
<sequence length="573" mass="60713">MPLEPRREHRAHTRRPRDAGGPPALLRAEGRGEPDRWREGAQGAGGRDDAHARARGLRARRRPHVRGAGDRVPHRPLRRRGGTGDRGPRHAREDHGRRDARRGGPRAPRARGSGALLGPGRALSLYAVVPVKDLAGAKSRLGPVLDPRGRATLTLTMMRNVLSALREAEVERAYVVSPDPDVLDAARAAGATPLRQRSRGMNPALEEARERAVADGATSLLVFPADLPLLRAADVEAVVGAGDGGRGRLAAVAPDAAGKGTNGLLLSPPDALPFLFGADSFAAHLGAAGERGVEARVVERPNVGFDLDTADDLRRLAEPAVAAQGRPGELRVMPVPGFPEVRSGEDLPGLVARSVGDDLRAGDVVVVTHKVISKAEGRLVDLRTIEPSAFAKGFGARWEKDPRQIEVVLRESRRIVRMERGIIISETHHGFVCANAGVDASNVPGEETVCLLPLDPDASAARIRDALVARAGADVAVVVSDSFGRPWRNGITDVAVGVAGMEPLIDYRGGFDPHGHPLTASILAVADELAAAAELVMGKTDGIPVAVVRGYAYGRGDGSGKDLLMEPEKDMFR</sequence>
<organism evidence="11 12">
    <name type="scientific">Rubrobacter marinus</name>
    <dbReference type="NCBI Taxonomy" id="2653852"/>
    <lineage>
        <taxon>Bacteria</taxon>
        <taxon>Bacillati</taxon>
        <taxon>Actinomycetota</taxon>
        <taxon>Rubrobacteria</taxon>
        <taxon>Rubrobacterales</taxon>
        <taxon>Rubrobacteraceae</taxon>
        <taxon>Rubrobacter</taxon>
    </lineage>
</organism>
<keyword evidence="4" id="KW-0460">Magnesium</keyword>
<comment type="similarity">
    <text evidence="8">Belongs to the CofC family.</text>
</comment>
<feature type="compositionally biased region" description="Basic residues" evidence="9">
    <location>
        <begin position="53"/>
        <end position="65"/>
    </location>
</feature>
<dbReference type="KEGG" id="rmar:GBA65_08895"/>
<accession>A0A6G8PWM3</accession>
<dbReference type="Gene3D" id="3.90.1660.10">
    <property type="entry name" value="CofE-like domain"/>
    <property type="match status" value="1"/>
</dbReference>
<keyword evidence="12" id="KW-1185">Reference proteome</keyword>
<comment type="catalytic activity">
    <reaction evidence="8">
        <text>phosphoenolpyruvate + GTP + H(+) = enolpyruvoyl-2-diphospho-5'-guanosine + diphosphate</text>
        <dbReference type="Rhea" id="RHEA:30519"/>
        <dbReference type="ChEBI" id="CHEBI:15378"/>
        <dbReference type="ChEBI" id="CHEBI:33019"/>
        <dbReference type="ChEBI" id="CHEBI:37565"/>
        <dbReference type="ChEBI" id="CHEBI:58702"/>
        <dbReference type="ChEBI" id="CHEBI:143701"/>
        <dbReference type="EC" id="2.7.7.105"/>
    </reaction>
</comment>
<reference evidence="11 12" key="1">
    <citation type="submission" date="2019-10" db="EMBL/GenBank/DDBJ databases">
        <title>Rubrobacter sp nov SCSIO 52915 isolated from a deep-sea sediment in the South China Sea.</title>
        <authorList>
            <person name="Chen R.W."/>
        </authorList>
    </citation>
    <scope>NUCLEOTIDE SEQUENCE [LARGE SCALE GENOMIC DNA]</scope>
    <source>
        <strain evidence="11 12">SCSIO 52915</strain>
    </source>
</reference>
<gene>
    <name evidence="11" type="primary">cofE</name>
    <name evidence="8" type="synonym">fbiD</name>
    <name evidence="11" type="ORF">GBA65_08895</name>
</gene>
<evidence type="ECO:0000256" key="7">
    <source>
        <dbReference type="ARBA" id="ARBA00023211"/>
    </source>
</evidence>
<dbReference type="PANTHER" id="PTHR47917:SF1">
    <property type="entry name" value="COENZYME F420:L-GLUTAMATE LIGASE"/>
    <property type="match status" value="1"/>
</dbReference>
<dbReference type="GO" id="GO:0005525">
    <property type="term" value="F:GTP binding"/>
    <property type="evidence" value="ECO:0007669"/>
    <property type="project" value="UniProtKB-KW"/>
</dbReference>
<comment type="function">
    <text evidence="8">Guanylyltransferase that catalyzes the activation of phosphoenolpyruvate (PEP) as enolpyruvoyl-2-diphospho-5'-guanosine, via the condensation of PEP with GTP. It is involved in the biosynthesis of coenzyme F420, a hydride carrier cofactor.</text>
</comment>
<evidence type="ECO:0000256" key="4">
    <source>
        <dbReference type="ARBA" id="ARBA00022842"/>
    </source>
</evidence>
<proteinExistence type="inferred from homology"/>
<dbReference type="InterPro" id="IPR002847">
    <property type="entry name" value="F420-0_gamma-glut_ligase-dom"/>
</dbReference>
<feature type="binding site" evidence="8">
    <location>
        <position position="280"/>
    </location>
    <ligand>
        <name>phosphoenolpyruvate</name>
        <dbReference type="ChEBI" id="CHEBI:58702"/>
    </ligand>
</feature>
<dbReference type="SUPFAM" id="SSF53448">
    <property type="entry name" value="Nucleotide-diphospho-sugar transferases"/>
    <property type="match status" value="1"/>
</dbReference>
<feature type="binding site" evidence="8">
    <location>
        <position position="261"/>
    </location>
    <ligand>
        <name>phosphoenolpyruvate</name>
        <dbReference type="ChEBI" id="CHEBI:58702"/>
    </ligand>
</feature>
<dbReference type="InterPro" id="IPR002835">
    <property type="entry name" value="CofC"/>
</dbReference>
<name>A0A6G8PWM3_9ACTN</name>
<dbReference type="Gene3D" id="3.90.550.10">
    <property type="entry name" value="Spore Coat Polysaccharide Biosynthesis Protein SpsA, Chain A"/>
    <property type="match status" value="1"/>
</dbReference>
<feature type="compositionally biased region" description="Low complexity" evidence="9">
    <location>
        <begin position="105"/>
        <end position="114"/>
    </location>
</feature>
<dbReference type="EC" id="2.7.7.105" evidence="8"/>
<comment type="pathway">
    <text evidence="8">Cofactor biosynthesis; coenzyme F420 biosynthesis.</text>
</comment>
<dbReference type="GO" id="GO:0052618">
    <property type="term" value="F:coenzyme F420-0:L-glutamate ligase activity"/>
    <property type="evidence" value="ECO:0007669"/>
    <property type="project" value="TreeGrafter"/>
</dbReference>
<evidence type="ECO:0000256" key="5">
    <source>
        <dbReference type="ARBA" id="ARBA00022958"/>
    </source>
</evidence>
<dbReference type="NCBIfam" id="TIGR01916">
    <property type="entry name" value="F420_cofE"/>
    <property type="match status" value="1"/>
</dbReference>
<dbReference type="GO" id="GO:0043814">
    <property type="term" value="F:phospholactate guanylyltransferase activity"/>
    <property type="evidence" value="ECO:0007669"/>
    <property type="project" value="InterPro"/>
</dbReference>
<dbReference type="NCBIfam" id="TIGR03552">
    <property type="entry name" value="F420_cofC"/>
    <property type="match status" value="1"/>
</dbReference>
<evidence type="ECO:0000259" key="10">
    <source>
        <dbReference type="Pfam" id="PF01996"/>
    </source>
</evidence>
<keyword evidence="8" id="KW-0548">Nucleotidyltransferase</keyword>
<dbReference type="SUPFAM" id="SSF144010">
    <property type="entry name" value="CofE-like"/>
    <property type="match status" value="1"/>
</dbReference>
<dbReference type="EMBL" id="CP045121">
    <property type="protein sequence ID" value="QIN78619.1"/>
    <property type="molecule type" value="Genomic_DNA"/>
</dbReference>
<dbReference type="AlphaFoldDB" id="A0A6G8PWM3"/>
<evidence type="ECO:0000313" key="12">
    <source>
        <dbReference type="Proteomes" id="UP000502706"/>
    </source>
</evidence>
<keyword evidence="2" id="KW-0479">Metal-binding</keyword>
<keyword evidence="8" id="KW-0808">Transferase</keyword>
<feature type="compositionally biased region" description="Basic and acidic residues" evidence="9">
    <location>
        <begin position="82"/>
        <end position="97"/>
    </location>
</feature>
<evidence type="ECO:0000256" key="1">
    <source>
        <dbReference type="ARBA" id="ARBA00022598"/>
    </source>
</evidence>
<dbReference type="GO" id="GO:0052645">
    <property type="term" value="P:F420-0 metabolic process"/>
    <property type="evidence" value="ECO:0007669"/>
    <property type="project" value="UniProtKB-UniRule"/>
</dbReference>
<dbReference type="Pfam" id="PF01996">
    <property type="entry name" value="F420_ligase"/>
    <property type="match status" value="1"/>
</dbReference>
<dbReference type="Pfam" id="PF01983">
    <property type="entry name" value="CofC"/>
    <property type="match status" value="1"/>
</dbReference>
<keyword evidence="1 11" id="KW-0436">Ligase</keyword>
<evidence type="ECO:0000256" key="8">
    <source>
        <dbReference type="HAMAP-Rule" id="MF_02114"/>
    </source>
</evidence>
<evidence type="ECO:0000256" key="9">
    <source>
        <dbReference type="SAM" id="MobiDB-lite"/>
    </source>
</evidence>
<evidence type="ECO:0000313" key="11">
    <source>
        <dbReference type="EMBL" id="QIN78619.1"/>
    </source>
</evidence>
<dbReference type="HAMAP" id="MF_02114">
    <property type="entry name" value="CofC"/>
    <property type="match status" value="1"/>
</dbReference>
<feature type="region of interest" description="Disordered" evidence="9">
    <location>
        <begin position="1"/>
        <end position="115"/>
    </location>
</feature>
<keyword evidence="3 8" id="KW-0547">Nucleotide-binding</keyword>
<dbReference type="Proteomes" id="UP000502706">
    <property type="component" value="Chromosome"/>
</dbReference>